<comment type="similarity">
    <text evidence="1">Belongs to the bacterial solute-binding protein 5 family.</text>
</comment>
<keyword evidence="4" id="KW-0472">Membrane</keyword>
<evidence type="ECO:0000256" key="4">
    <source>
        <dbReference type="SAM" id="Phobius"/>
    </source>
</evidence>
<evidence type="ECO:0000256" key="1">
    <source>
        <dbReference type="ARBA" id="ARBA00005695"/>
    </source>
</evidence>
<name>A0ABY6HM14_9ARCH</name>
<dbReference type="EMBL" id="CP104013">
    <property type="protein sequence ID" value="UYP44343.1"/>
    <property type="molecule type" value="Genomic_DNA"/>
</dbReference>
<sequence length="642" mass="74147">MKKTPKSIIALIIINCFVNPFNLVQGEIYEERPMIYGTTSLVVDIDPHYAWDSASINHIDQVMEGLFSYNLKDPNMAIQPQLAADFGTWEEGKEGLYGTLWNYTVELKTGIKFHDETTFGPEDVVWSFNRLNHFVANETPTQIAELYMPLENLYPATPLLINKTISINSTHIRFVCNYMYAALEALLCFSGSVIMPEDKYPTDEYIDTATDVLIGTGPYRQHSNSDRLTEFIYWENYYGGYGIEFPSIQEMHWVLYDDTTTLNQAFLAGDIDVINGISMEFMDEYEESDYHDVGARMPGTVIIYIGFNCEQIDLNTRRAMQDAINYSHIIDEYGKGEITQMTSIVPNGIRYHDRSIPAPIMNITAARIHMIEAIEVGEQGLEKPSNWEFLKNNSIDEEWEAVSIATYTYTYNSGAYRPNPVEEELKKNFAKIGINLELNGLTWGQFLDSLDDGTCQVFMLGWGPDFNDPSNFINPLMFSNSSDNRAHINDSKLDTYIISGLNEINWSKREEIYKELQHYIIDLAPWAYLYTSNARSVYYTGCVNTARNPMGKLYFYLWDFDYSKIKADLFSFSNILYFIGGVGILIGTIMLLKSQKEWREKQREKRLQRKVQQFFAEKNDVNKFIDDLDENFTHWDKNKKLE</sequence>
<organism evidence="6 7">
    <name type="scientific">Candidatus Lokiarchaeum ossiferum</name>
    <dbReference type="NCBI Taxonomy" id="2951803"/>
    <lineage>
        <taxon>Archaea</taxon>
        <taxon>Promethearchaeati</taxon>
        <taxon>Promethearchaeota</taxon>
        <taxon>Promethearchaeia</taxon>
        <taxon>Promethearchaeales</taxon>
        <taxon>Promethearchaeaceae</taxon>
        <taxon>Candidatus Lokiarchaeum</taxon>
    </lineage>
</organism>
<evidence type="ECO:0000313" key="7">
    <source>
        <dbReference type="Proteomes" id="UP001208689"/>
    </source>
</evidence>
<evidence type="ECO:0000313" key="6">
    <source>
        <dbReference type="EMBL" id="UYP44343.1"/>
    </source>
</evidence>
<evidence type="ECO:0000259" key="5">
    <source>
        <dbReference type="Pfam" id="PF00496"/>
    </source>
</evidence>
<keyword evidence="2" id="KW-0813">Transport</keyword>
<reference evidence="6" key="1">
    <citation type="submission" date="2022-09" db="EMBL/GenBank/DDBJ databases">
        <title>Actin cytoskeleton and complex cell architecture in an #Asgard archaeon.</title>
        <authorList>
            <person name="Ponce Toledo R.I."/>
            <person name="Schleper C."/>
            <person name="Rodrigues Oliveira T."/>
            <person name="Wollweber F."/>
            <person name="Xu J."/>
            <person name="Rittmann S."/>
            <person name="Klingl A."/>
            <person name="Pilhofer M."/>
        </authorList>
    </citation>
    <scope>NUCLEOTIDE SEQUENCE</scope>
    <source>
        <strain evidence="6">B-35</strain>
    </source>
</reference>
<keyword evidence="3" id="KW-0732">Signal</keyword>
<accession>A0ABY6HM14</accession>
<keyword evidence="7" id="KW-1185">Reference proteome</keyword>
<dbReference type="SUPFAM" id="SSF53850">
    <property type="entry name" value="Periplasmic binding protein-like II"/>
    <property type="match status" value="1"/>
</dbReference>
<dbReference type="Gene3D" id="3.40.190.10">
    <property type="entry name" value="Periplasmic binding protein-like II"/>
    <property type="match status" value="1"/>
</dbReference>
<dbReference type="CDD" id="cd00995">
    <property type="entry name" value="PBP2_NikA_DppA_OppA_like"/>
    <property type="match status" value="1"/>
</dbReference>
<feature type="domain" description="Solute-binding protein family 5" evidence="5">
    <location>
        <begin position="102"/>
        <end position="482"/>
    </location>
</feature>
<feature type="transmembrane region" description="Helical" evidence="4">
    <location>
        <begin position="575"/>
        <end position="592"/>
    </location>
</feature>
<protein>
    <recommendedName>
        <fullName evidence="5">Solute-binding protein family 5 domain-containing protein</fullName>
    </recommendedName>
</protein>
<gene>
    <name evidence="6" type="ORF">NEF87_000628</name>
</gene>
<dbReference type="PANTHER" id="PTHR30290">
    <property type="entry name" value="PERIPLASMIC BINDING COMPONENT OF ABC TRANSPORTER"/>
    <property type="match status" value="1"/>
</dbReference>
<evidence type="ECO:0000256" key="3">
    <source>
        <dbReference type="ARBA" id="ARBA00022729"/>
    </source>
</evidence>
<dbReference type="Proteomes" id="UP001208689">
    <property type="component" value="Chromosome"/>
</dbReference>
<evidence type="ECO:0000256" key="2">
    <source>
        <dbReference type="ARBA" id="ARBA00022448"/>
    </source>
</evidence>
<dbReference type="InterPro" id="IPR039424">
    <property type="entry name" value="SBP_5"/>
</dbReference>
<keyword evidence="4" id="KW-0812">Transmembrane</keyword>
<proteinExistence type="inferred from homology"/>
<dbReference type="InterPro" id="IPR000914">
    <property type="entry name" value="SBP_5_dom"/>
</dbReference>
<dbReference type="Gene3D" id="3.10.105.10">
    <property type="entry name" value="Dipeptide-binding Protein, Domain 3"/>
    <property type="match status" value="1"/>
</dbReference>
<dbReference type="Pfam" id="PF00496">
    <property type="entry name" value="SBP_bac_5"/>
    <property type="match status" value="1"/>
</dbReference>
<dbReference type="PANTHER" id="PTHR30290:SF9">
    <property type="entry name" value="OLIGOPEPTIDE-BINDING PROTEIN APPA"/>
    <property type="match status" value="1"/>
</dbReference>
<keyword evidence="4" id="KW-1133">Transmembrane helix</keyword>